<feature type="domain" description="Thymidylate kinase-like" evidence="9">
    <location>
        <begin position="49"/>
        <end position="210"/>
    </location>
</feature>
<dbReference type="HAMAP" id="MF_00165">
    <property type="entry name" value="Thymidylate_kinase"/>
    <property type="match status" value="1"/>
</dbReference>
<dbReference type="NCBIfam" id="TIGR00041">
    <property type="entry name" value="DTMP_kinase"/>
    <property type="match status" value="1"/>
</dbReference>
<dbReference type="Gene3D" id="3.40.50.300">
    <property type="entry name" value="P-loop containing nucleotide triphosphate hydrolases"/>
    <property type="match status" value="1"/>
</dbReference>
<dbReference type="InterPro" id="IPR027417">
    <property type="entry name" value="P-loop_NTPase"/>
</dbReference>
<evidence type="ECO:0000259" key="9">
    <source>
        <dbReference type="Pfam" id="PF02223"/>
    </source>
</evidence>
<dbReference type="EMBL" id="KQ001672">
    <property type="protein sequence ID" value="KJP87572.1"/>
    <property type="molecule type" value="Genomic_DNA"/>
</dbReference>
<dbReference type="PANTHER" id="PTHR10344:SF1">
    <property type="entry name" value="THYMIDYLATE KINASE"/>
    <property type="match status" value="1"/>
</dbReference>
<dbReference type="GO" id="GO:0005829">
    <property type="term" value="C:cytosol"/>
    <property type="evidence" value="ECO:0007669"/>
    <property type="project" value="TreeGrafter"/>
</dbReference>
<dbReference type="CDD" id="cd01672">
    <property type="entry name" value="TMPK"/>
    <property type="match status" value="1"/>
</dbReference>
<sequence length="230" mass="26492">MDSTNSSTNDDTKKKGKFIVFEGLDRLENENKMTFSNFVGKIDSVEIASRALEEEKCGSPPFVFPKETPTGQIIAKYLKMQTDMTNETIHLLFSANRWELMGEIKSLLAKGVWVVCDRYAYSGVAYSAGALKLSKAWCMNPDQGLIKPDVVFYLNVPPNYAQNRSEYGEEIYEKVEVQKRIYETYKNFSQEDYWINLDGTKNIDDIHQDVVNEITKLDPVREELFTFLWS</sequence>
<gene>
    <name evidence="10" type="ORF">AK88_02740</name>
</gene>
<evidence type="ECO:0000256" key="7">
    <source>
        <dbReference type="ARBA" id="ARBA00022777"/>
    </source>
</evidence>
<dbReference type="GO" id="GO:0006235">
    <property type="term" value="P:dTTP biosynthetic process"/>
    <property type="evidence" value="ECO:0007669"/>
    <property type="project" value="TreeGrafter"/>
</dbReference>
<keyword evidence="6" id="KW-0547">Nucleotide-binding</keyword>
<evidence type="ECO:0000256" key="3">
    <source>
        <dbReference type="ARBA" id="ARBA00012980"/>
    </source>
</evidence>
<evidence type="ECO:0000313" key="11">
    <source>
        <dbReference type="Proteomes" id="UP000054561"/>
    </source>
</evidence>
<comment type="pathway">
    <text evidence="1">Pyrimidine metabolism; dTTP biosynthesis.</text>
</comment>
<dbReference type="GO" id="GO:0005739">
    <property type="term" value="C:mitochondrion"/>
    <property type="evidence" value="ECO:0007669"/>
    <property type="project" value="TreeGrafter"/>
</dbReference>
<dbReference type="Proteomes" id="UP000054561">
    <property type="component" value="Unassembled WGS sequence"/>
</dbReference>
<dbReference type="InterPro" id="IPR039430">
    <property type="entry name" value="Thymidylate_kin-like_dom"/>
</dbReference>
<name>A0A0D9QLC0_PLAFR</name>
<evidence type="ECO:0000256" key="8">
    <source>
        <dbReference type="ARBA" id="ARBA00022840"/>
    </source>
</evidence>
<dbReference type="InterPro" id="IPR018095">
    <property type="entry name" value="Thymidylate_kin_CS"/>
</dbReference>
<evidence type="ECO:0000256" key="1">
    <source>
        <dbReference type="ARBA" id="ARBA00004992"/>
    </source>
</evidence>
<organism evidence="10 11">
    <name type="scientific">Plasmodium fragile</name>
    <dbReference type="NCBI Taxonomy" id="5857"/>
    <lineage>
        <taxon>Eukaryota</taxon>
        <taxon>Sar</taxon>
        <taxon>Alveolata</taxon>
        <taxon>Apicomplexa</taxon>
        <taxon>Aconoidasida</taxon>
        <taxon>Haemosporida</taxon>
        <taxon>Plasmodiidae</taxon>
        <taxon>Plasmodium</taxon>
        <taxon>Plasmodium (Plasmodium)</taxon>
    </lineage>
</organism>
<dbReference type="InterPro" id="IPR018094">
    <property type="entry name" value="Thymidylate_kinase"/>
</dbReference>
<keyword evidence="5" id="KW-0545">Nucleotide biosynthesis</keyword>
<keyword evidence="4" id="KW-0808">Transferase</keyword>
<dbReference type="GeneID" id="24268054"/>
<evidence type="ECO:0000313" key="10">
    <source>
        <dbReference type="EMBL" id="KJP87572.1"/>
    </source>
</evidence>
<comment type="similarity">
    <text evidence="2">Belongs to the thymidylate kinase family.</text>
</comment>
<dbReference type="VEuPathDB" id="PlasmoDB:AK88_02740"/>
<dbReference type="SUPFAM" id="SSF52540">
    <property type="entry name" value="P-loop containing nucleoside triphosphate hydrolases"/>
    <property type="match status" value="1"/>
</dbReference>
<dbReference type="GO" id="GO:0006233">
    <property type="term" value="P:dTDP biosynthetic process"/>
    <property type="evidence" value="ECO:0007669"/>
    <property type="project" value="InterPro"/>
</dbReference>
<keyword evidence="7 10" id="KW-0418">Kinase</keyword>
<dbReference type="GO" id="GO:0005524">
    <property type="term" value="F:ATP binding"/>
    <property type="evidence" value="ECO:0007669"/>
    <property type="project" value="UniProtKB-KW"/>
</dbReference>
<dbReference type="OrthoDB" id="425602at2759"/>
<dbReference type="PANTHER" id="PTHR10344">
    <property type="entry name" value="THYMIDYLATE KINASE"/>
    <property type="match status" value="1"/>
</dbReference>
<protein>
    <recommendedName>
        <fullName evidence="3">dTMP kinase</fullName>
        <ecNumber evidence="3">2.7.4.9</ecNumber>
    </recommendedName>
</protein>
<evidence type="ECO:0000256" key="2">
    <source>
        <dbReference type="ARBA" id="ARBA00009776"/>
    </source>
</evidence>
<dbReference type="EC" id="2.7.4.9" evidence="3"/>
<dbReference type="GO" id="GO:0004798">
    <property type="term" value="F:dTMP kinase activity"/>
    <property type="evidence" value="ECO:0007669"/>
    <property type="project" value="UniProtKB-EC"/>
</dbReference>
<evidence type="ECO:0000256" key="6">
    <source>
        <dbReference type="ARBA" id="ARBA00022741"/>
    </source>
</evidence>
<dbReference type="RefSeq" id="XP_012335786.1">
    <property type="nucleotide sequence ID" value="XM_012480363.1"/>
</dbReference>
<keyword evidence="11" id="KW-1185">Reference proteome</keyword>
<reference evidence="10 11" key="1">
    <citation type="submission" date="2014-03" db="EMBL/GenBank/DDBJ databases">
        <title>The Genome Sequence of Plasmodium fragile nilgiri.</title>
        <authorList>
            <consortium name="The Broad Institute Genomics Platform"/>
            <consortium name="The Broad Institute Genome Sequencing Center for Infectious Disease"/>
            <person name="Neafsey D."/>
            <person name="Duraisingh M."/>
            <person name="Young S.K."/>
            <person name="Zeng Q."/>
            <person name="Gargeya S."/>
            <person name="Abouelleil A."/>
            <person name="Alvarado L."/>
            <person name="Chapman S.B."/>
            <person name="Gainer-Dewar J."/>
            <person name="Goldberg J."/>
            <person name="Griggs A."/>
            <person name="Gujja S."/>
            <person name="Hansen M."/>
            <person name="Howarth C."/>
            <person name="Imamovic A."/>
            <person name="Larimer J."/>
            <person name="Pearson M."/>
            <person name="Poon T.W."/>
            <person name="Priest M."/>
            <person name="Roberts A."/>
            <person name="Saif S."/>
            <person name="Shea T."/>
            <person name="Sykes S."/>
            <person name="Wortman J."/>
            <person name="Nusbaum C."/>
            <person name="Birren B."/>
        </authorList>
    </citation>
    <scope>NUCLEOTIDE SEQUENCE [LARGE SCALE GENOMIC DNA]</scope>
    <source>
        <strain evidence="11">nilgiri</strain>
    </source>
</reference>
<proteinExistence type="inferred from homology"/>
<keyword evidence="8" id="KW-0067">ATP-binding</keyword>
<evidence type="ECO:0000256" key="4">
    <source>
        <dbReference type="ARBA" id="ARBA00022679"/>
    </source>
</evidence>
<dbReference type="GO" id="GO:0004550">
    <property type="term" value="F:nucleoside diphosphate kinase activity"/>
    <property type="evidence" value="ECO:0007669"/>
    <property type="project" value="TreeGrafter"/>
</dbReference>
<dbReference type="PROSITE" id="PS01331">
    <property type="entry name" value="THYMIDYLATE_KINASE"/>
    <property type="match status" value="1"/>
</dbReference>
<dbReference type="Pfam" id="PF02223">
    <property type="entry name" value="Thymidylate_kin"/>
    <property type="match status" value="1"/>
</dbReference>
<evidence type="ECO:0000256" key="5">
    <source>
        <dbReference type="ARBA" id="ARBA00022727"/>
    </source>
</evidence>
<dbReference type="GO" id="GO:0005634">
    <property type="term" value="C:nucleus"/>
    <property type="evidence" value="ECO:0007669"/>
    <property type="project" value="TreeGrafter"/>
</dbReference>
<dbReference type="OMA" id="YWHQFDA"/>
<dbReference type="GO" id="GO:0006227">
    <property type="term" value="P:dUDP biosynthetic process"/>
    <property type="evidence" value="ECO:0007669"/>
    <property type="project" value="TreeGrafter"/>
</dbReference>
<accession>A0A0D9QLC0</accession>
<dbReference type="AlphaFoldDB" id="A0A0D9QLC0"/>